<dbReference type="InterPro" id="IPR026983">
    <property type="entry name" value="DHC"/>
</dbReference>
<feature type="domain" description="Dynein heavy chain ATP-binding dynein motor region" evidence="1">
    <location>
        <begin position="1"/>
        <end position="75"/>
    </location>
</feature>
<feature type="non-terminal residue" evidence="2">
    <location>
        <position position="1"/>
    </location>
</feature>
<dbReference type="Proteomes" id="UP000708208">
    <property type="component" value="Unassembled WGS sequence"/>
</dbReference>
<dbReference type="GO" id="GO:0030286">
    <property type="term" value="C:dynein complex"/>
    <property type="evidence" value="ECO:0007669"/>
    <property type="project" value="InterPro"/>
</dbReference>
<dbReference type="PANTHER" id="PTHR22878:SF63">
    <property type="entry name" value="DYNEIN AXONEMAL HEAVY CHAIN 10"/>
    <property type="match status" value="1"/>
</dbReference>
<evidence type="ECO:0000259" key="1">
    <source>
        <dbReference type="Pfam" id="PF12781"/>
    </source>
</evidence>
<dbReference type="GO" id="GO:0045505">
    <property type="term" value="F:dynein intermediate chain binding"/>
    <property type="evidence" value="ECO:0007669"/>
    <property type="project" value="InterPro"/>
</dbReference>
<gene>
    <name evidence="2" type="ORF">AFUS01_LOCUS39246</name>
</gene>
<dbReference type="GO" id="GO:0007018">
    <property type="term" value="P:microtubule-based movement"/>
    <property type="evidence" value="ECO:0007669"/>
    <property type="project" value="InterPro"/>
</dbReference>
<proteinExistence type="predicted"/>
<keyword evidence="3" id="KW-1185">Reference proteome</keyword>
<comment type="caution">
    <text evidence="2">The sequence shown here is derived from an EMBL/GenBank/DDBJ whole genome shotgun (WGS) entry which is preliminary data.</text>
</comment>
<protein>
    <recommendedName>
        <fullName evidence="1">Dynein heavy chain ATP-binding dynein motor region domain-containing protein</fullName>
    </recommendedName>
</protein>
<dbReference type="InterPro" id="IPR035706">
    <property type="entry name" value="AAA_9"/>
</dbReference>
<evidence type="ECO:0000313" key="2">
    <source>
        <dbReference type="EMBL" id="CAG7829381.1"/>
    </source>
</evidence>
<dbReference type="PANTHER" id="PTHR22878">
    <property type="entry name" value="DYNEIN HEAVY CHAIN 6, AXONEMAL-LIKE-RELATED"/>
    <property type="match status" value="1"/>
</dbReference>
<dbReference type="AlphaFoldDB" id="A0A8J2Q0Z9"/>
<organism evidence="2 3">
    <name type="scientific">Allacma fusca</name>
    <dbReference type="NCBI Taxonomy" id="39272"/>
    <lineage>
        <taxon>Eukaryota</taxon>
        <taxon>Metazoa</taxon>
        <taxon>Ecdysozoa</taxon>
        <taxon>Arthropoda</taxon>
        <taxon>Hexapoda</taxon>
        <taxon>Collembola</taxon>
        <taxon>Symphypleona</taxon>
        <taxon>Sminthuridae</taxon>
        <taxon>Allacma</taxon>
    </lineage>
</organism>
<dbReference type="EMBL" id="CAJVCH010551234">
    <property type="protein sequence ID" value="CAG7829381.1"/>
    <property type="molecule type" value="Genomic_DNA"/>
</dbReference>
<accession>A0A8J2Q0Z9</accession>
<reference evidence="2" key="1">
    <citation type="submission" date="2021-06" db="EMBL/GenBank/DDBJ databases">
        <authorList>
            <person name="Hodson N. C."/>
            <person name="Mongue J. A."/>
            <person name="Jaron S. K."/>
        </authorList>
    </citation>
    <scope>NUCLEOTIDE SEQUENCE</scope>
</reference>
<dbReference type="Pfam" id="PF12781">
    <property type="entry name" value="AAA_9"/>
    <property type="match status" value="1"/>
</dbReference>
<name>A0A8J2Q0Z9_9HEXA</name>
<evidence type="ECO:0000313" key="3">
    <source>
        <dbReference type="Proteomes" id="UP000708208"/>
    </source>
</evidence>
<sequence>DGLEDQLLAEVVKVERPDLEALKSQLTQQQNEFKILLLKLEDGLLFRLQSAEGNFVEDDSLVRNLETTKRTSSEVEVKAREAVITSKNIDSARELYRPNAIRLAVPQVKCLKG</sequence>
<dbReference type="OrthoDB" id="447173at2759"/>
<dbReference type="GO" id="GO:0051959">
    <property type="term" value="F:dynein light intermediate chain binding"/>
    <property type="evidence" value="ECO:0007669"/>
    <property type="project" value="InterPro"/>
</dbReference>